<dbReference type="SUPFAM" id="SSF81901">
    <property type="entry name" value="HCP-like"/>
    <property type="match status" value="1"/>
</dbReference>
<dbReference type="OrthoDB" id="112232at2"/>
<dbReference type="Pfam" id="PF08238">
    <property type="entry name" value="Sel1"/>
    <property type="match status" value="2"/>
</dbReference>
<dbReference type="Proteomes" id="UP000181962">
    <property type="component" value="Chromosome"/>
</dbReference>
<dbReference type="AlphaFoldDB" id="A0A1L3FJJ2"/>
<evidence type="ECO:0000313" key="3">
    <source>
        <dbReference type="Proteomes" id="UP000181962"/>
    </source>
</evidence>
<evidence type="ECO:0000256" key="1">
    <source>
        <dbReference type="SAM" id="SignalP"/>
    </source>
</evidence>
<feature type="chain" id="PRO_5012656603" description="Sel1 repeat-containing protein" evidence="1">
    <location>
        <begin position="25"/>
        <end position="165"/>
    </location>
</feature>
<dbReference type="RefSeq" id="WP_071915606.1">
    <property type="nucleotide sequence ID" value="NZ_CP017637.1"/>
</dbReference>
<dbReference type="InterPro" id="IPR006597">
    <property type="entry name" value="Sel1-like"/>
</dbReference>
<proteinExistence type="predicted"/>
<organism evidence="2 3">
    <name type="scientific">Bradyrhizobium japonicum</name>
    <dbReference type="NCBI Taxonomy" id="375"/>
    <lineage>
        <taxon>Bacteria</taxon>
        <taxon>Pseudomonadati</taxon>
        <taxon>Pseudomonadota</taxon>
        <taxon>Alphaproteobacteria</taxon>
        <taxon>Hyphomicrobiales</taxon>
        <taxon>Nitrobacteraceae</taxon>
        <taxon>Bradyrhizobium</taxon>
    </lineage>
</organism>
<dbReference type="Gene3D" id="1.25.40.10">
    <property type="entry name" value="Tetratricopeptide repeat domain"/>
    <property type="match status" value="1"/>
</dbReference>
<gene>
    <name evidence="2" type="ORF">BKD09_34655</name>
</gene>
<dbReference type="PANTHER" id="PTHR11102">
    <property type="entry name" value="SEL-1-LIKE PROTEIN"/>
    <property type="match status" value="1"/>
</dbReference>
<dbReference type="SMART" id="SM00671">
    <property type="entry name" value="SEL1"/>
    <property type="match status" value="2"/>
</dbReference>
<dbReference type="InterPro" id="IPR011990">
    <property type="entry name" value="TPR-like_helical_dom_sf"/>
</dbReference>
<dbReference type="InterPro" id="IPR050767">
    <property type="entry name" value="Sel1_AlgK"/>
</dbReference>
<reference evidence="2 3" key="1">
    <citation type="submission" date="2016-11" db="EMBL/GenBank/DDBJ databases">
        <title>Complete Genome Sequence of Bradyrhizobium sp. strain J5, an isolated from soybean nodule in Hokkaido.</title>
        <authorList>
            <person name="Kanehara K."/>
        </authorList>
    </citation>
    <scope>NUCLEOTIDE SEQUENCE [LARGE SCALE GENOMIC DNA]</scope>
    <source>
        <strain evidence="2 3">J5</strain>
    </source>
</reference>
<dbReference type="EMBL" id="CP017637">
    <property type="protein sequence ID" value="APG13507.1"/>
    <property type="molecule type" value="Genomic_DNA"/>
</dbReference>
<evidence type="ECO:0008006" key="4">
    <source>
        <dbReference type="Google" id="ProtNLM"/>
    </source>
</evidence>
<feature type="signal peptide" evidence="1">
    <location>
        <begin position="1"/>
        <end position="24"/>
    </location>
</feature>
<name>A0A1L3FJJ2_BRAJP</name>
<evidence type="ECO:0000313" key="2">
    <source>
        <dbReference type="EMBL" id="APG13507.1"/>
    </source>
</evidence>
<keyword evidence="1" id="KW-0732">Signal</keyword>
<protein>
    <recommendedName>
        <fullName evidence="4">Sel1 repeat-containing protein</fullName>
    </recommendedName>
</protein>
<sequence>MIRSSRLLIAAIVLGLASTSIAHADSLGAGTGAFNRGDYNTAARLLLPQAERGNARAQGMVGFMYATGQGLPQAYDAAGYWYRLAAEQGDTTSQYLLGLAYDKGQGVPQDDVAAYKWLNLAAAHAPRKTRENFAKLRNAVASKMSRGQIAAGQWHALRWPEESPF</sequence>
<accession>A0A1L3FJJ2</accession>
<dbReference type="PANTHER" id="PTHR11102:SF160">
    <property type="entry name" value="ERAD-ASSOCIATED E3 UBIQUITIN-PROTEIN LIGASE COMPONENT HRD3"/>
    <property type="match status" value="1"/>
</dbReference>